<feature type="domain" description="Cyclic nucleotide-binding" evidence="10">
    <location>
        <begin position="59"/>
        <end position="145"/>
    </location>
</feature>
<evidence type="ECO:0000256" key="2">
    <source>
        <dbReference type="ARBA" id="ARBA00010486"/>
    </source>
</evidence>
<keyword evidence="9" id="KW-0407">Ion channel</keyword>
<organism evidence="11">
    <name type="scientific">Sesamum radiatum</name>
    <name type="common">Black benniseed</name>
    <dbReference type="NCBI Taxonomy" id="300843"/>
    <lineage>
        <taxon>Eukaryota</taxon>
        <taxon>Viridiplantae</taxon>
        <taxon>Streptophyta</taxon>
        <taxon>Embryophyta</taxon>
        <taxon>Tracheophyta</taxon>
        <taxon>Spermatophyta</taxon>
        <taxon>Magnoliopsida</taxon>
        <taxon>eudicotyledons</taxon>
        <taxon>Gunneridae</taxon>
        <taxon>Pentapetalae</taxon>
        <taxon>asterids</taxon>
        <taxon>lamiids</taxon>
        <taxon>Lamiales</taxon>
        <taxon>Pedaliaceae</taxon>
        <taxon>Sesamum</taxon>
    </lineage>
</organism>
<evidence type="ECO:0000256" key="8">
    <source>
        <dbReference type="ARBA" id="ARBA00023286"/>
    </source>
</evidence>
<dbReference type="GO" id="GO:0012505">
    <property type="term" value="C:endomembrane system"/>
    <property type="evidence" value="ECO:0007669"/>
    <property type="project" value="UniProtKB-SubCell"/>
</dbReference>
<keyword evidence="5" id="KW-1133">Transmembrane helix</keyword>
<dbReference type="SUPFAM" id="SSF51206">
    <property type="entry name" value="cAMP-binding domain-like"/>
    <property type="match status" value="1"/>
</dbReference>
<dbReference type="InterPro" id="IPR014710">
    <property type="entry name" value="RmlC-like_jellyroll"/>
</dbReference>
<dbReference type="FunFam" id="2.60.120.10:FF:000024">
    <property type="entry name" value="Cyclic nucleotide-gated ion channel 1"/>
    <property type="match status" value="1"/>
</dbReference>
<evidence type="ECO:0000256" key="9">
    <source>
        <dbReference type="ARBA" id="ARBA00023303"/>
    </source>
</evidence>
<dbReference type="Gene3D" id="2.60.120.10">
    <property type="entry name" value="Jelly Rolls"/>
    <property type="match status" value="1"/>
</dbReference>
<keyword evidence="7" id="KW-0472">Membrane</keyword>
<evidence type="ECO:0000256" key="6">
    <source>
        <dbReference type="ARBA" id="ARBA00023065"/>
    </source>
</evidence>
<reference evidence="11" key="1">
    <citation type="submission" date="2020-06" db="EMBL/GenBank/DDBJ databases">
        <authorList>
            <person name="Li T."/>
            <person name="Hu X."/>
            <person name="Zhang T."/>
            <person name="Song X."/>
            <person name="Zhang H."/>
            <person name="Dai N."/>
            <person name="Sheng W."/>
            <person name="Hou X."/>
            <person name="Wei L."/>
        </authorList>
    </citation>
    <scope>NUCLEOTIDE SEQUENCE</scope>
    <source>
        <strain evidence="11">G02</strain>
        <tissue evidence="11">Leaf</tissue>
    </source>
</reference>
<dbReference type="CDD" id="cd00038">
    <property type="entry name" value="CAP_ED"/>
    <property type="match status" value="1"/>
</dbReference>
<evidence type="ECO:0000256" key="1">
    <source>
        <dbReference type="ARBA" id="ARBA00004127"/>
    </source>
</evidence>
<evidence type="ECO:0000256" key="5">
    <source>
        <dbReference type="ARBA" id="ARBA00022989"/>
    </source>
</evidence>
<reference evidence="11" key="2">
    <citation type="journal article" date="2024" name="Plant">
        <title>Genomic evolution and insights into agronomic trait innovations of Sesamum species.</title>
        <authorList>
            <person name="Miao H."/>
            <person name="Wang L."/>
            <person name="Qu L."/>
            <person name="Liu H."/>
            <person name="Sun Y."/>
            <person name="Le M."/>
            <person name="Wang Q."/>
            <person name="Wei S."/>
            <person name="Zheng Y."/>
            <person name="Lin W."/>
            <person name="Duan Y."/>
            <person name="Cao H."/>
            <person name="Xiong S."/>
            <person name="Wang X."/>
            <person name="Wei L."/>
            <person name="Li C."/>
            <person name="Ma Q."/>
            <person name="Ju M."/>
            <person name="Zhao R."/>
            <person name="Li G."/>
            <person name="Mu C."/>
            <person name="Tian Q."/>
            <person name="Mei H."/>
            <person name="Zhang T."/>
            <person name="Gao T."/>
            <person name="Zhang H."/>
        </authorList>
    </citation>
    <scope>NUCLEOTIDE SEQUENCE</scope>
    <source>
        <strain evidence="11">G02</strain>
    </source>
</reference>
<evidence type="ECO:0000256" key="3">
    <source>
        <dbReference type="ARBA" id="ARBA00022448"/>
    </source>
</evidence>
<dbReference type="Gene3D" id="1.10.287.630">
    <property type="entry name" value="Helix hairpin bin"/>
    <property type="match status" value="1"/>
</dbReference>
<evidence type="ECO:0000259" key="10">
    <source>
        <dbReference type="PROSITE" id="PS50042"/>
    </source>
</evidence>
<accession>A0AAW2R0V8</accession>
<name>A0AAW2R0V8_SESRA</name>
<protein>
    <submittedName>
        <fullName evidence="11">Cyclic nucleotide-gated ion channel 13</fullName>
    </submittedName>
</protein>
<keyword evidence="4" id="KW-0812">Transmembrane</keyword>
<dbReference type="PANTHER" id="PTHR45651:SF76">
    <property type="entry name" value="CYCLIC NUCLEOTIDE-GATED ION CHANNEL 1-LIKE"/>
    <property type="match status" value="1"/>
</dbReference>
<comment type="caution">
    <text evidence="11">The sequence shown here is derived from an EMBL/GenBank/DDBJ whole genome shotgun (WGS) entry which is preliminary data.</text>
</comment>
<sequence length="260" mass="30257">MSHRMLPENLRARIRRYEQYKWQEKRGVEEESLISNFPKDLRRDIKRHLCWTLLTRVPLFDKMDEQLLDAMCCRLKPVLYAKNSFIFREGGPIDEMLFIMKGNILTMTTNGGRCSLFNSVYLMAGDFCGEELLTWALDHNNSSSLPISTRTVQAVKDVDAFCLMSDDLKCVMSQFRSVHGKQLQHTFRQVLFPAVEDMGCLFYTSSMASALQEEDRKVAARRRRQTAECIGQGRIREFPKPCCNHLCIKIRHQYARKLAT</sequence>
<evidence type="ECO:0000256" key="7">
    <source>
        <dbReference type="ARBA" id="ARBA00023136"/>
    </source>
</evidence>
<keyword evidence="3" id="KW-0813">Transport</keyword>
<keyword evidence="8" id="KW-1071">Ligand-gated ion channel</keyword>
<dbReference type="AlphaFoldDB" id="A0AAW2R0V8"/>
<keyword evidence="6" id="KW-0406">Ion transport</keyword>
<comment type="similarity">
    <text evidence="2">Belongs to the cyclic nucleotide-gated cation channel (TC 1.A.1.5) family.</text>
</comment>
<proteinExistence type="inferred from homology"/>
<gene>
    <name evidence="11" type="ORF">Sradi_3297200</name>
</gene>
<dbReference type="PANTHER" id="PTHR45651">
    <property type="entry name" value="CYCLIC NUCLEOTIDE-GATED ION CHANNEL 15-RELATED-RELATED"/>
    <property type="match status" value="1"/>
</dbReference>
<dbReference type="SMART" id="SM00100">
    <property type="entry name" value="cNMP"/>
    <property type="match status" value="1"/>
</dbReference>
<dbReference type="EMBL" id="JACGWJ010000014">
    <property type="protein sequence ID" value="KAL0373815.1"/>
    <property type="molecule type" value="Genomic_DNA"/>
</dbReference>
<evidence type="ECO:0000256" key="4">
    <source>
        <dbReference type="ARBA" id="ARBA00022692"/>
    </source>
</evidence>
<evidence type="ECO:0000313" key="11">
    <source>
        <dbReference type="EMBL" id="KAL0373815.1"/>
    </source>
</evidence>
<dbReference type="PROSITE" id="PS50042">
    <property type="entry name" value="CNMP_BINDING_3"/>
    <property type="match status" value="1"/>
</dbReference>
<dbReference type="InterPro" id="IPR018490">
    <property type="entry name" value="cNMP-bd_dom_sf"/>
</dbReference>
<dbReference type="GO" id="GO:0034220">
    <property type="term" value="P:monoatomic ion transmembrane transport"/>
    <property type="evidence" value="ECO:0007669"/>
    <property type="project" value="UniProtKB-KW"/>
</dbReference>
<comment type="subcellular location">
    <subcellularLocation>
        <location evidence="1">Endomembrane system</location>
        <topology evidence="1">Multi-pass membrane protein</topology>
    </subcellularLocation>
</comment>
<dbReference type="InterPro" id="IPR000595">
    <property type="entry name" value="cNMP-bd_dom"/>
</dbReference>